<feature type="region of interest" description="Disordered" evidence="5">
    <location>
        <begin position="1"/>
        <end position="21"/>
    </location>
</feature>
<dbReference type="RefSeq" id="WP_066405705.1">
    <property type="nucleotide sequence ID" value="NZ_CP011390.1"/>
</dbReference>
<sequence>MQALHEELVTSQVTPTTTPNPSAIMQVGTGFWASKTLLAAIKLRLFTELEGKALTAEEIRQKLDLHPRSIYDFLDALHSLKFLNREGQGTTARYSNTADTSFFLDRNKQGYIGGLLEMCNDRLYPFWGTLEDGLKTGKPQNEVKDESTDANPFDAFYADPDRLTQFMEAMAGIQMGAFMALARNFDFSRYQTLCDMGGATGLLAIQVALNNPHMQTITYDLPAVEQVAKKWVERFDAVARVRIQSGDFFKDPFPKADIITMGNILHDWGYEDKLKLAKKAYEALPAGGAFIVIEGIIDNERKENTFGLLMSLNMLIETQAGYDFTFNDFQNLAKEAGFTRFELLHLAGPTSAAIAYK</sequence>
<dbReference type="GO" id="GO:0046983">
    <property type="term" value="F:protein dimerization activity"/>
    <property type="evidence" value="ECO:0007669"/>
    <property type="project" value="InterPro"/>
</dbReference>
<feature type="domain" description="O-methyltransferase C-terminal" evidence="6">
    <location>
        <begin position="127"/>
        <end position="338"/>
    </location>
</feature>
<evidence type="ECO:0000256" key="2">
    <source>
        <dbReference type="ARBA" id="ARBA00022679"/>
    </source>
</evidence>
<evidence type="ECO:0000259" key="7">
    <source>
        <dbReference type="Pfam" id="PF08100"/>
    </source>
</evidence>
<feature type="compositionally biased region" description="Polar residues" evidence="5">
    <location>
        <begin position="9"/>
        <end position="21"/>
    </location>
</feature>
<evidence type="ECO:0000256" key="5">
    <source>
        <dbReference type="SAM" id="MobiDB-lite"/>
    </source>
</evidence>
<dbReference type="Gene3D" id="1.10.10.10">
    <property type="entry name" value="Winged helix-like DNA-binding domain superfamily/Winged helix DNA-binding domain"/>
    <property type="match status" value="1"/>
</dbReference>
<dbReference type="InterPro" id="IPR001077">
    <property type="entry name" value="COMT_C"/>
</dbReference>
<evidence type="ECO:0000256" key="3">
    <source>
        <dbReference type="ARBA" id="ARBA00022691"/>
    </source>
</evidence>
<evidence type="ECO:0000256" key="4">
    <source>
        <dbReference type="PIRSR" id="PIRSR005739-1"/>
    </source>
</evidence>
<feature type="domain" description="O-methyltransferase dimerisation" evidence="7">
    <location>
        <begin position="27"/>
        <end position="104"/>
    </location>
</feature>
<feature type="active site" description="Proton acceptor" evidence="4">
    <location>
        <position position="266"/>
    </location>
</feature>
<dbReference type="AlphaFoldDB" id="A0A172TX59"/>
<keyword evidence="1 8" id="KW-0489">Methyltransferase</keyword>
<proteinExistence type="predicted"/>
<name>A0A172TX59_9BACT</name>
<dbReference type="InterPro" id="IPR036388">
    <property type="entry name" value="WH-like_DNA-bd_sf"/>
</dbReference>
<dbReference type="KEGG" id="fla:SY85_14900"/>
<evidence type="ECO:0000313" key="8">
    <source>
        <dbReference type="EMBL" id="ANE51596.1"/>
    </source>
</evidence>
<dbReference type="Gene3D" id="3.40.50.150">
    <property type="entry name" value="Vaccinia Virus protein VP39"/>
    <property type="match status" value="1"/>
</dbReference>
<dbReference type="InterPro" id="IPR016461">
    <property type="entry name" value="COMT-like"/>
</dbReference>
<evidence type="ECO:0000313" key="9">
    <source>
        <dbReference type="Proteomes" id="UP000077177"/>
    </source>
</evidence>
<dbReference type="EMBL" id="CP011390">
    <property type="protein sequence ID" value="ANE51596.1"/>
    <property type="molecule type" value="Genomic_DNA"/>
</dbReference>
<keyword evidence="9" id="KW-1185">Reference proteome</keyword>
<dbReference type="SUPFAM" id="SSF53335">
    <property type="entry name" value="S-adenosyl-L-methionine-dependent methyltransferases"/>
    <property type="match status" value="1"/>
</dbReference>
<dbReference type="GO" id="GO:0008171">
    <property type="term" value="F:O-methyltransferase activity"/>
    <property type="evidence" value="ECO:0007669"/>
    <property type="project" value="InterPro"/>
</dbReference>
<dbReference type="OrthoDB" id="9766840at2"/>
<dbReference type="PANTHER" id="PTHR11746">
    <property type="entry name" value="O-METHYLTRANSFERASE"/>
    <property type="match status" value="1"/>
</dbReference>
<dbReference type="PATRIC" id="fig|1492898.3.peg.3239"/>
<dbReference type="GO" id="GO:0032259">
    <property type="term" value="P:methylation"/>
    <property type="evidence" value="ECO:0007669"/>
    <property type="project" value="UniProtKB-KW"/>
</dbReference>
<reference evidence="9" key="1">
    <citation type="submission" date="2015-01" db="EMBL/GenBank/DDBJ databases">
        <title>Flavisolibacter sp./LCS9/ whole genome sequencing.</title>
        <authorList>
            <person name="Kim M.K."/>
            <person name="Srinivasan S."/>
            <person name="Lee J.-J."/>
        </authorList>
    </citation>
    <scope>NUCLEOTIDE SEQUENCE [LARGE SCALE GENOMIC DNA]</scope>
    <source>
        <strain evidence="9">LCS9</strain>
    </source>
</reference>
<dbReference type="PROSITE" id="PS51683">
    <property type="entry name" value="SAM_OMT_II"/>
    <property type="match status" value="1"/>
</dbReference>
<dbReference type="InterPro" id="IPR012967">
    <property type="entry name" value="COMT_dimerisation"/>
</dbReference>
<organism evidence="8 9">
    <name type="scientific">Flavisolibacter tropicus</name>
    <dbReference type="NCBI Taxonomy" id="1492898"/>
    <lineage>
        <taxon>Bacteria</taxon>
        <taxon>Pseudomonadati</taxon>
        <taxon>Bacteroidota</taxon>
        <taxon>Chitinophagia</taxon>
        <taxon>Chitinophagales</taxon>
        <taxon>Chitinophagaceae</taxon>
        <taxon>Flavisolibacter</taxon>
    </lineage>
</organism>
<dbReference type="SUPFAM" id="SSF46785">
    <property type="entry name" value="Winged helix' DNA-binding domain"/>
    <property type="match status" value="1"/>
</dbReference>
<dbReference type="InterPro" id="IPR036390">
    <property type="entry name" value="WH_DNA-bd_sf"/>
</dbReference>
<protein>
    <submittedName>
        <fullName evidence="8">Methyltransferase</fullName>
    </submittedName>
</protein>
<dbReference type="Pfam" id="PF00891">
    <property type="entry name" value="Methyltransf_2"/>
    <property type="match status" value="1"/>
</dbReference>
<keyword evidence="2 8" id="KW-0808">Transferase</keyword>
<evidence type="ECO:0000256" key="1">
    <source>
        <dbReference type="ARBA" id="ARBA00022603"/>
    </source>
</evidence>
<dbReference type="InterPro" id="IPR029063">
    <property type="entry name" value="SAM-dependent_MTases_sf"/>
</dbReference>
<keyword evidence="3" id="KW-0949">S-adenosyl-L-methionine</keyword>
<accession>A0A172TX59</accession>
<gene>
    <name evidence="8" type="ORF">SY85_14900</name>
</gene>
<evidence type="ECO:0000259" key="6">
    <source>
        <dbReference type="Pfam" id="PF00891"/>
    </source>
</evidence>
<reference evidence="8 9" key="2">
    <citation type="journal article" date="2016" name="Int. J. Syst. Evol. Microbiol.">
        <title>Flavisolibacter tropicus sp. nov., isolated from tropical soil.</title>
        <authorList>
            <person name="Lee J.J."/>
            <person name="Kang M.S."/>
            <person name="Kim G.S."/>
            <person name="Lee C.S."/>
            <person name="Lim S."/>
            <person name="Lee J."/>
            <person name="Roh S.H."/>
            <person name="Kang H."/>
            <person name="Ha J.M."/>
            <person name="Bae S."/>
            <person name="Jung H.Y."/>
            <person name="Kim M.K."/>
        </authorList>
    </citation>
    <scope>NUCLEOTIDE SEQUENCE [LARGE SCALE GENOMIC DNA]</scope>
    <source>
        <strain evidence="8 9">LCS9</strain>
    </source>
</reference>
<dbReference type="PIRSF" id="PIRSF005739">
    <property type="entry name" value="O-mtase"/>
    <property type="match status" value="1"/>
</dbReference>
<dbReference type="Proteomes" id="UP000077177">
    <property type="component" value="Chromosome"/>
</dbReference>
<dbReference type="Pfam" id="PF08100">
    <property type="entry name" value="Dimerisation"/>
    <property type="match status" value="1"/>
</dbReference>